<dbReference type="GeneID" id="3230257"/>
<proteinExistence type="predicted"/>
<dbReference type="eggNOG" id="COG0337">
    <property type="taxonomic scope" value="Bacteria"/>
</dbReference>
<dbReference type="Pfam" id="PF01761">
    <property type="entry name" value="DHQ_synthase"/>
    <property type="match status" value="1"/>
</dbReference>
<dbReference type="EMBL" id="CP141531">
    <property type="protein sequence ID" value="WRO07922.1"/>
    <property type="molecule type" value="Genomic_DNA"/>
</dbReference>
<dbReference type="GO" id="GO:0003856">
    <property type="term" value="F:3-dehydroquinate synthase activity"/>
    <property type="evidence" value="ECO:0007669"/>
    <property type="project" value="TreeGrafter"/>
</dbReference>
<dbReference type="PATRIC" id="fig|61435.5.peg.415"/>
<evidence type="ECO:0000313" key="13">
    <source>
        <dbReference type="EMBL" id="KSV18783.1"/>
    </source>
</evidence>
<evidence type="ECO:0000259" key="11">
    <source>
        <dbReference type="Pfam" id="PF24621"/>
    </source>
</evidence>
<evidence type="ECO:0000256" key="1">
    <source>
        <dbReference type="ARBA" id="ARBA00001911"/>
    </source>
</evidence>
<keyword evidence="7" id="KW-0520">NAD</keyword>
<accession>A0A0V8M4U2</accession>
<feature type="domain" description="3-dehydroquinate synthase N-terminal" evidence="10">
    <location>
        <begin position="71"/>
        <end position="182"/>
    </location>
</feature>
<dbReference type="InterPro" id="IPR050071">
    <property type="entry name" value="Dehydroquinate_synthase"/>
</dbReference>
<evidence type="ECO:0000313" key="12">
    <source>
        <dbReference type="EMBL" id="BAZ96922.1"/>
    </source>
</evidence>
<dbReference type="InterPro" id="IPR030963">
    <property type="entry name" value="DHQ_synth_fam"/>
</dbReference>
<keyword evidence="8" id="KW-0456">Lyase</keyword>
<dbReference type="PANTHER" id="PTHR43622">
    <property type="entry name" value="3-DEHYDROQUINATE SYNTHASE"/>
    <property type="match status" value="1"/>
</dbReference>
<evidence type="ECO:0000256" key="5">
    <source>
        <dbReference type="ARBA" id="ARBA00022741"/>
    </source>
</evidence>
<keyword evidence="4" id="KW-0479">Metal-binding</keyword>
<dbReference type="PANTHER" id="PTHR43622:SF1">
    <property type="entry name" value="3-DEHYDROQUINATE SYNTHASE"/>
    <property type="match status" value="1"/>
</dbReference>
<reference evidence="12 16" key="2">
    <citation type="journal article" date="2017" name="Sci. Rep.">
        <title>Isolation and genomic characterization of a Dehalococcoides strain suggests genomic rearrangement during culture.</title>
        <authorList>
            <person name="Yohda M."/>
            <person name="Ikegami K."/>
            <person name="Aita Y."/>
            <person name="Kitajima M."/>
            <person name="Takechi A."/>
            <person name="Iwamoto M."/>
            <person name="Fukuda T."/>
            <person name="Tamura N."/>
            <person name="Shibasaki J."/>
            <person name="Koike S."/>
            <person name="Komatsu D."/>
            <person name="Miyagi S."/>
            <person name="Nishimura M."/>
            <person name="Uchino Y."/>
            <person name="Shiroma A."/>
            <person name="Shimoji M."/>
            <person name="Tamotsu H."/>
            <person name="Ashimine N."/>
            <person name="Shinzato M."/>
            <person name="Ohki S."/>
            <person name="Nakano K."/>
            <person name="Teruya K."/>
            <person name="Satou K."/>
            <person name="Hirano T."/>
            <person name="Yagi O."/>
        </authorList>
    </citation>
    <scope>NUCLEOTIDE SEQUENCE [LARGE SCALE GENOMIC DNA]</scope>
    <source>
        <strain evidence="12 16">UCH-ATV1</strain>
    </source>
</reference>
<evidence type="ECO:0000313" key="16">
    <source>
        <dbReference type="Proteomes" id="UP000218257"/>
    </source>
</evidence>
<dbReference type="FunFam" id="3.40.50.1970:FF:000007">
    <property type="entry name" value="Pentafunctional AROM polypeptide"/>
    <property type="match status" value="1"/>
</dbReference>
<dbReference type="EMBL" id="AP017649">
    <property type="protein sequence ID" value="BAZ96922.1"/>
    <property type="molecule type" value="Genomic_DNA"/>
</dbReference>
<dbReference type="RefSeq" id="WP_010936178.1">
    <property type="nucleotide sequence ID" value="NZ_AP017649.1"/>
</dbReference>
<dbReference type="Gene3D" id="1.20.1090.10">
    <property type="entry name" value="Dehydroquinate synthase-like - alpha domain"/>
    <property type="match status" value="1"/>
</dbReference>
<dbReference type="AlphaFoldDB" id="A0A0V8M4U2"/>
<comment type="cofactor">
    <cofactor evidence="2">
        <name>Co(2+)</name>
        <dbReference type="ChEBI" id="CHEBI:48828"/>
    </cofactor>
</comment>
<dbReference type="SUPFAM" id="SSF56796">
    <property type="entry name" value="Dehydroquinate synthase-like"/>
    <property type="match status" value="1"/>
</dbReference>
<dbReference type="GO" id="GO:0009073">
    <property type="term" value="P:aromatic amino acid family biosynthetic process"/>
    <property type="evidence" value="ECO:0007669"/>
    <property type="project" value="InterPro"/>
</dbReference>
<evidence type="ECO:0000256" key="8">
    <source>
        <dbReference type="ARBA" id="ARBA00023239"/>
    </source>
</evidence>
<evidence type="ECO:0000256" key="3">
    <source>
        <dbReference type="ARBA" id="ARBA00001947"/>
    </source>
</evidence>
<dbReference type="EMBL" id="JGYD01000010">
    <property type="protein sequence ID" value="KSV18783.1"/>
    <property type="molecule type" value="Genomic_DNA"/>
</dbReference>
<keyword evidence="6" id="KW-0862">Zinc</keyword>
<dbReference type="Proteomes" id="UP000218257">
    <property type="component" value="Chromosome"/>
</dbReference>
<organism evidence="13 15">
    <name type="scientific">Dehalococcoides mccartyi</name>
    <dbReference type="NCBI Taxonomy" id="61435"/>
    <lineage>
        <taxon>Bacteria</taxon>
        <taxon>Bacillati</taxon>
        <taxon>Chloroflexota</taxon>
        <taxon>Dehalococcoidia</taxon>
        <taxon>Dehalococcoidales</taxon>
        <taxon>Dehalococcoidaceae</taxon>
        <taxon>Dehalococcoides</taxon>
    </lineage>
</organism>
<sequence length="364" mass="40455">MGKVDTLAYDIGNNRTRHVYIGSDILGSLPEYAKQLNADKFFIITDSNLENILKDKIKDLLSGVTETHLLAFPAGEASKTLSTLEDIGSKILDLRATKSSVIVCLGGGVVGNLGGLTAALLFRGLRFFHIPTTMVAQIDSAIGQKQAVNYKMGKNLFGQYYAPEFVFIDFNFLRTLPERQIRAGLAESVKHGLCQESSFFDYIEEHAGDYSPEVIDYISRHTIELKLELLKIDPFEGKLDPQLELGHTIGHAVEIIKNGQLLHGESIAIGMVAEAALSCEMGYMKPELAAKIERIFKKLGLPTRIPADVPLEGVLEALRYDNKRRTARTDFFLLEDFTRFHKENGKIGTKVSEEVLKKVLESAY</sequence>
<dbReference type="PIRSF" id="PIRSF001455">
    <property type="entry name" value="DHQ_synth"/>
    <property type="match status" value="1"/>
</dbReference>
<dbReference type="Proteomes" id="UP000053577">
    <property type="component" value="Unassembled WGS sequence"/>
</dbReference>
<dbReference type="OrthoDB" id="9806583at2"/>
<comment type="cofactor">
    <cofactor evidence="1">
        <name>NAD(+)</name>
        <dbReference type="ChEBI" id="CHEBI:57540"/>
    </cofactor>
</comment>
<evidence type="ECO:0000256" key="7">
    <source>
        <dbReference type="ARBA" id="ARBA00023027"/>
    </source>
</evidence>
<evidence type="ECO:0000256" key="2">
    <source>
        <dbReference type="ARBA" id="ARBA00001941"/>
    </source>
</evidence>
<dbReference type="Gene3D" id="3.40.50.1970">
    <property type="match status" value="1"/>
</dbReference>
<evidence type="ECO:0000256" key="9">
    <source>
        <dbReference type="ARBA" id="ARBA00023285"/>
    </source>
</evidence>
<evidence type="ECO:0000256" key="4">
    <source>
        <dbReference type="ARBA" id="ARBA00022723"/>
    </source>
</evidence>
<keyword evidence="5" id="KW-0547">Nucleotide-binding</keyword>
<name>A0A0V8M4U2_9CHLR</name>
<dbReference type="GO" id="GO:0000166">
    <property type="term" value="F:nucleotide binding"/>
    <property type="evidence" value="ECO:0007669"/>
    <property type="project" value="UniProtKB-KW"/>
</dbReference>
<gene>
    <name evidence="13" type="ORF">DA01_02050</name>
    <name evidence="12" type="ORF">DEHALATV1_0294</name>
    <name evidence="14" type="ORF">VLL09_03270</name>
</gene>
<feature type="domain" description="3-dehydroquinate synthase C-terminal" evidence="11">
    <location>
        <begin position="184"/>
        <end position="323"/>
    </location>
</feature>
<dbReference type="GO" id="GO:0046872">
    <property type="term" value="F:metal ion binding"/>
    <property type="evidence" value="ECO:0007669"/>
    <property type="project" value="UniProtKB-KW"/>
</dbReference>
<evidence type="ECO:0000313" key="15">
    <source>
        <dbReference type="Proteomes" id="UP000053577"/>
    </source>
</evidence>
<reference evidence="14" key="3">
    <citation type="submission" date="2023-12" db="EMBL/GenBank/DDBJ databases">
        <title>Isolation of organohalide respiring bacteria Dehalococcoides mccartyi strain GPTCE1 in groundwater collected near a chemical plant in Suzhou, China.</title>
        <authorList>
            <person name="Liu G."/>
        </authorList>
    </citation>
    <scope>NUCLEOTIDE SEQUENCE</scope>
    <source>
        <strain evidence="14">GPTCE1</strain>
    </source>
</reference>
<dbReference type="Pfam" id="PF24621">
    <property type="entry name" value="DHQS_C"/>
    <property type="match status" value="1"/>
</dbReference>
<evidence type="ECO:0000256" key="6">
    <source>
        <dbReference type="ARBA" id="ARBA00022833"/>
    </source>
</evidence>
<evidence type="ECO:0000313" key="14">
    <source>
        <dbReference type="EMBL" id="WRO07922.1"/>
    </source>
</evidence>
<protein>
    <submittedName>
        <fullName evidence="13">3-dehydroquinate synthase</fullName>
    </submittedName>
    <submittedName>
        <fullName evidence="14">Iron-containing alcohol dehydrogenase</fullName>
    </submittedName>
</protein>
<keyword evidence="9" id="KW-0170">Cobalt</keyword>
<evidence type="ECO:0000259" key="10">
    <source>
        <dbReference type="Pfam" id="PF01761"/>
    </source>
</evidence>
<dbReference type="InterPro" id="IPR030960">
    <property type="entry name" value="DHQS/DOIS_N"/>
</dbReference>
<dbReference type="Proteomes" id="UP001327986">
    <property type="component" value="Chromosome"/>
</dbReference>
<reference evidence="13 15" key="1">
    <citation type="journal article" date="2015" name="Sci. Rep.">
        <title>A comparative genomics and reductive dehalogenase gene transcription study of two chloroethene-respiring bacteria, Dehalococcoides mccartyi strains MB and 11a.</title>
        <authorList>
            <person name="Low A."/>
            <person name="Shen Z."/>
            <person name="Cheng D."/>
            <person name="Rogers M.J."/>
            <person name="Lee P.K."/>
            <person name="He J."/>
        </authorList>
    </citation>
    <scope>NUCLEOTIDE SEQUENCE [LARGE SCALE GENOMIC DNA]</scope>
    <source>
        <strain evidence="13 15">MB</strain>
    </source>
</reference>
<comment type="cofactor">
    <cofactor evidence="3">
        <name>Zn(2+)</name>
        <dbReference type="ChEBI" id="CHEBI:29105"/>
    </cofactor>
</comment>
<dbReference type="InterPro" id="IPR056179">
    <property type="entry name" value="DHQS_C"/>
</dbReference>